<feature type="region of interest" description="Disordered" evidence="1">
    <location>
        <begin position="59"/>
        <end position="94"/>
    </location>
</feature>
<feature type="compositionally biased region" description="Basic and acidic residues" evidence="1">
    <location>
        <begin position="1"/>
        <end position="12"/>
    </location>
</feature>
<dbReference type="EMBL" id="CAJNDS010000210">
    <property type="protein sequence ID" value="CAE7028642.1"/>
    <property type="molecule type" value="Genomic_DNA"/>
</dbReference>
<feature type="region of interest" description="Disordered" evidence="1">
    <location>
        <begin position="1"/>
        <end position="22"/>
    </location>
</feature>
<dbReference type="AlphaFoldDB" id="A0A812ID28"/>
<dbReference type="Proteomes" id="UP000604046">
    <property type="component" value="Unassembled WGS sequence"/>
</dbReference>
<comment type="caution">
    <text evidence="2">The sequence shown here is derived from an EMBL/GenBank/DDBJ whole genome shotgun (WGS) entry which is preliminary data.</text>
</comment>
<protein>
    <submittedName>
        <fullName evidence="2">Uncharacterized protein</fullName>
    </submittedName>
</protein>
<organism evidence="2 3">
    <name type="scientific">Symbiodinium natans</name>
    <dbReference type="NCBI Taxonomy" id="878477"/>
    <lineage>
        <taxon>Eukaryota</taxon>
        <taxon>Sar</taxon>
        <taxon>Alveolata</taxon>
        <taxon>Dinophyceae</taxon>
        <taxon>Suessiales</taxon>
        <taxon>Symbiodiniaceae</taxon>
        <taxon>Symbiodinium</taxon>
    </lineage>
</organism>
<evidence type="ECO:0000256" key="1">
    <source>
        <dbReference type="SAM" id="MobiDB-lite"/>
    </source>
</evidence>
<evidence type="ECO:0000313" key="3">
    <source>
        <dbReference type="Proteomes" id="UP000604046"/>
    </source>
</evidence>
<accession>A0A812ID28</accession>
<gene>
    <name evidence="2" type="ORF">SNAT2548_LOCUS3433</name>
</gene>
<evidence type="ECO:0000313" key="2">
    <source>
        <dbReference type="EMBL" id="CAE7028642.1"/>
    </source>
</evidence>
<keyword evidence="3" id="KW-1185">Reference proteome</keyword>
<name>A0A812ID28_9DINO</name>
<sequence>MEGIEGTERTEGMEGTSSALSKAALTPVNSQRCYDSSHLPFACQEHWTFLLLARSTGATQTTGGTERTCIPRVIDPPGTMPKTQPSAASHDSDGWPAVTTNLQIEHARPRAIQNARTPPSDCSHSLAPSRVSHETYMHHSQHCAACLYMLYMPKPAPQPSGSN</sequence>
<proteinExistence type="predicted"/>
<reference evidence="2" key="1">
    <citation type="submission" date="2021-02" db="EMBL/GenBank/DDBJ databases">
        <authorList>
            <person name="Dougan E. K."/>
            <person name="Rhodes N."/>
            <person name="Thang M."/>
            <person name="Chan C."/>
        </authorList>
    </citation>
    <scope>NUCLEOTIDE SEQUENCE</scope>
</reference>